<accession>A0A6L3X3V6</accession>
<organism evidence="1 2">
    <name type="scientific">Enterobacter hormaechei</name>
    <dbReference type="NCBI Taxonomy" id="158836"/>
    <lineage>
        <taxon>Bacteria</taxon>
        <taxon>Pseudomonadati</taxon>
        <taxon>Pseudomonadota</taxon>
        <taxon>Gammaproteobacteria</taxon>
        <taxon>Enterobacterales</taxon>
        <taxon>Enterobacteriaceae</taxon>
        <taxon>Enterobacter</taxon>
        <taxon>Enterobacter cloacae complex</taxon>
    </lineage>
</organism>
<comment type="caution">
    <text evidence="1">The sequence shown here is derived from an EMBL/GenBank/DDBJ whole genome shotgun (WGS) entry which is preliminary data.</text>
</comment>
<evidence type="ECO:0000313" key="2">
    <source>
        <dbReference type="Proteomes" id="UP000476281"/>
    </source>
</evidence>
<dbReference type="InterPro" id="IPR036291">
    <property type="entry name" value="NAD(P)-bd_dom_sf"/>
</dbReference>
<evidence type="ECO:0000313" key="1">
    <source>
        <dbReference type="EMBL" id="KAB2455881.1"/>
    </source>
</evidence>
<protein>
    <submittedName>
        <fullName evidence="1">Oxidoreductase</fullName>
    </submittedName>
</protein>
<feature type="non-terminal residue" evidence="1">
    <location>
        <position position="90"/>
    </location>
</feature>
<dbReference type="AlphaFoldDB" id="A0A6L3X3V6"/>
<sequence length="90" mass="9793">MLLGFVGLGAVVETAYLPAIRNLFPDTPRCLGFDIHPEKQPEGVTRCASLGELLSHPLDTLFITTSSLYHLEVLEHAPALPFLLYTSDAA</sequence>
<dbReference type="Proteomes" id="UP000476281">
    <property type="component" value="Unassembled WGS sequence"/>
</dbReference>
<reference evidence="1 2" key="1">
    <citation type="submission" date="2019-09" db="EMBL/GenBank/DDBJ databases">
        <title>Reversal of blaTEM antimicrobial resistance by CRISPR-Cas9 in clinical E. coli and other Enterobacteriaceae strains.</title>
        <authorList>
            <person name="Tagliaferri T."/>
            <person name="Guimaraes N."/>
            <person name="Pereira M."/>
            <person name="Felicori L."/>
            <person name="Horz H.-P."/>
            <person name="Santos S."/>
            <person name="Mendes T."/>
        </authorList>
    </citation>
    <scope>NUCLEOTIDE SEQUENCE [LARGE SCALE GENOMIC DNA]</scope>
    <source>
        <strain evidence="1 2">E2_blaTEM_MG</strain>
    </source>
</reference>
<gene>
    <name evidence="1" type="ORF">F9C29_31165</name>
</gene>
<dbReference type="SUPFAM" id="SSF51735">
    <property type="entry name" value="NAD(P)-binding Rossmann-fold domains"/>
    <property type="match status" value="1"/>
</dbReference>
<name>A0A6L3X3V6_9ENTR</name>
<dbReference type="EMBL" id="WBSZ01002070">
    <property type="protein sequence ID" value="KAB2455881.1"/>
    <property type="molecule type" value="Genomic_DNA"/>
</dbReference>
<proteinExistence type="predicted"/>